<dbReference type="EMBL" id="GBXM01035392">
    <property type="protein sequence ID" value="JAH73185.1"/>
    <property type="molecule type" value="Transcribed_RNA"/>
</dbReference>
<evidence type="ECO:0000256" key="1">
    <source>
        <dbReference type="SAM" id="MobiDB-lite"/>
    </source>
</evidence>
<sequence>MLRGAEGARRRSGTPVRYLARR</sequence>
<name>A0A0E9V6T9_ANGAN</name>
<reference evidence="2" key="2">
    <citation type="journal article" date="2015" name="Fish Shellfish Immunol.">
        <title>Early steps in the European eel (Anguilla anguilla)-Vibrio vulnificus interaction in the gills: Role of the RtxA13 toxin.</title>
        <authorList>
            <person name="Callol A."/>
            <person name="Pajuelo D."/>
            <person name="Ebbesson L."/>
            <person name="Teles M."/>
            <person name="MacKenzie S."/>
            <person name="Amaro C."/>
        </authorList>
    </citation>
    <scope>NUCLEOTIDE SEQUENCE</scope>
</reference>
<feature type="region of interest" description="Disordered" evidence="1">
    <location>
        <begin position="1"/>
        <end position="22"/>
    </location>
</feature>
<accession>A0A0E9V6T9</accession>
<protein>
    <submittedName>
        <fullName evidence="2">Uncharacterized protein</fullName>
    </submittedName>
</protein>
<reference evidence="2" key="1">
    <citation type="submission" date="2014-11" db="EMBL/GenBank/DDBJ databases">
        <authorList>
            <person name="Amaro Gonzalez C."/>
        </authorList>
    </citation>
    <scope>NUCLEOTIDE SEQUENCE</scope>
</reference>
<evidence type="ECO:0000313" key="2">
    <source>
        <dbReference type="EMBL" id="JAH73185.1"/>
    </source>
</evidence>
<proteinExistence type="predicted"/>
<organism evidence="2">
    <name type="scientific">Anguilla anguilla</name>
    <name type="common">European freshwater eel</name>
    <name type="synonym">Muraena anguilla</name>
    <dbReference type="NCBI Taxonomy" id="7936"/>
    <lineage>
        <taxon>Eukaryota</taxon>
        <taxon>Metazoa</taxon>
        <taxon>Chordata</taxon>
        <taxon>Craniata</taxon>
        <taxon>Vertebrata</taxon>
        <taxon>Euteleostomi</taxon>
        <taxon>Actinopterygii</taxon>
        <taxon>Neopterygii</taxon>
        <taxon>Teleostei</taxon>
        <taxon>Anguilliformes</taxon>
        <taxon>Anguillidae</taxon>
        <taxon>Anguilla</taxon>
    </lineage>
</organism>
<dbReference type="AlphaFoldDB" id="A0A0E9V6T9"/>